<dbReference type="SUPFAM" id="SSF51905">
    <property type="entry name" value="FAD/NAD(P)-binding domain"/>
    <property type="match status" value="1"/>
</dbReference>
<dbReference type="Gene3D" id="3.40.50.720">
    <property type="entry name" value="NAD(P)-binding Rossmann-like Domain"/>
    <property type="match status" value="1"/>
</dbReference>
<protein>
    <submittedName>
        <fullName evidence="3">Oxidoreductase</fullName>
    </submittedName>
</protein>
<organism evidence="3 4">
    <name type="scientific">Vibrio penaeicida</name>
    <dbReference type="NCBI Taxonomy" id="104609"/>
    <lineage>
        <taxon>Bacteria</taxon>
        <taxon>Pseudomonadati</taxon>
        <taxon>Pseudomonadota</taxon>
        <taxon>Gammaproteobacteria</taxon>
        <taxon>Vibrionales</taxon>
        <taxon>Vibrionaceae</taxon>
        <taxon>Vibrio</taxon>
    </lineage>
</organism>
<dbReference type="Pfam" id="PF01266">
    <property type="entry name" value="DAO"/>
    <property type="match status" value="1"/>
</dbReference>
<dbReference type="AlphaFoldDB" id="A0AAV5NS83"/>
<comment type="caution">
    <text evidence="3">The sequence shown here is derived from an EMBL/GenBank/DDBJ whole genome shotgun (WGS) entry which is preliminary data.</text>
</comment>
<reference evidence="4" key="1">
    <citation type="journal article" date="2019" name="Int. J. Syst. Evol. Microbiol.">
        <title>The Global Catalogue of Microorganisms (GCM) 10K type strain sequencing project: providing services to taxonomists for standard genome sequencing and annotation.</title>
        <authorList>
            <consortium name="The Broad Institute Genomics Platform"/>
            <consortium name="The Broad Institute Genome Sequencing Center for Infectious Disease"/>
            <person name="Wu L."/>
            <person name="Ma J."/>
        </authorList>
    </citation>
    <scope>NUCLEOTIDE SEQUENCE [LARGE SCALE GENOMIC DNA]</scope>
    <source>
        <strain evidence="4">NBRC 15640</strain>
    </source>
</reference>
<dbReference type="InterPro" id="IPR036188">
    <property type="entry name" value="FAD/NAD-bd_sf"/>
</dbReference>
<evidence type="ECO:0000256" key="1">
    <source>
        <dbReference type="ARBA" id="ARBA00023002"/>
    </source>
</evidence>
<accession>A0AAV5NS83</accession>
<proteinExistence type="predicted"/>
<dbReference type="RefSeq" id="WP_126610206.1">
    <property type="nucleotide sequence ID" value="NZ_AP025144.1"/>
</dbReference>
<dbReference type="GO" id="GO:0016491">
    <property type="term" value="F:oxidoreductase activity"/>
    <property type="evidence" value="ECO:0007669"/>
    <property type="project" value="UniProtKB-KW"/>
</dbReference>
<gene>
    <name evidence="3" type="ORF">GCM10007932_24670</name>
</gene>
<dbReference type="InterPro" id="IPR006076">
    <property type="entry name" value="FAD-dep_OxRdtase"/>
</dbReference>
<evidence type="ECO:0000259" key="2">
    <source>
        <dbReference type="Pfam" id="PF01266"/>
    </source>
</evidence>
<name>A0AAV5NS83_9VIBR</name>
<dbReference type="Proteomes" id="UP001156690">
    <property type="component" value="Unassembled WGS sequence"/>
</dbReference>
<dbReference type="EMBL" id="BSNX01000028">
    <property type="protein sequence ID" value="GLQ73107.1"/>
    <property type="molecule type" value="Genomic_DNA"/>
</dbReference>
<sequence length="456" mass="50056">MSNLCVVGGGLSGLEFALYAAVSGKRVHIYEAGPSLRQEHVHFDTRILTGDEKLRPWTANNHWGQGGISERLGGRSLCYHGVMLPLEEAALASWPKSWQQILAGKNGLYPELTQGFSSQFPEMTPSNPVADFLTHVPQAARFMEDGRFTSYSPMHSLESFIRDGVITIERAKIAKVAKSNGQFYLTDTSGKTVNQTGFSKCVLAASAMVNNAIIASSIGQSFTSELTDHYCLGIAVKVKEGTEIGAYRHEMLWHGYSKHHDLNANIFVVERPRTPDGDRLLLLMAVVEQNPEDSPLSQLRCQVSGGKAELAIDAHHSERDIDNYNKVANRLVEFAREKLNADLRALSPTEDEKQGKHFKSFADSSIQDEFDIALNSLDTTSQTNVFTRFTFPYGAYEHESACHPLAGKGVNALTEELELAAMPGLYAIGPGAFPRLGIANPALTICAMSRWLASHI</sequence>
<evidence type="ECO:0000313" key="4">
    <source>
        <dbReference type="Proteomes" id="UP001156690"/>
    </source>
</evidence>
<keyword evidence="4" id="KW-1185">Reference proteome</keyword>
<feature type="domain" description="FAD dependent oxidoreductase" evidence="2">
    <location>
        <begin position="4"/>
        <end position="220"/>
    </location>
</feature>
<evidence type="ECO:0000313" key="3">
    <source>
        <dbReference type="EMBL" id="GLQ73107.1"/>
    </source>
</evidence>
<keyword evidence="1" id="KW-0560">Oxidoreductase</keyword>